<keyword evidence="2" id="KW-1185">Reference proteome</keyword>
<evidence type="ECO:0008006" key="3">
    <source>
        <dbReference type="Google" id="ProtNLM"/>
    </source>
</evidence>
<dbReference type="EMBL" id="JBEPSH010000010">
    <property type="protein sequence ID" value="MET4579551.1"/>
    <property type="molecule type" value="Genomic_DNA"/>
</dbReference>
<sequence length="143" mass="15201">MNSLSDIAAALSESISPLEANQWLHIPLDEQRELRLLRSSGKSGVIAVMAQRPLPCTAEEVDALEVMLLGLGVETRWSDRLLGGVDENGWNCISLTLGQPQDAVRVQASLERVLSRLLALTSAASISSSSVGSKGRLMAGGYA</sequence>
<evidence type="ECO:0000313" key="1">
    <source>
        <dbReference type="EMBL" id="MET4579551.1"/>
    </source>
</evidence>
<comment type="caution">
    <text evidence="1">The sequence shown here is derived from an EMBL/GenBank/DDBJ whole genome shotgun (WGS) entry which is preliminary data.</text>
</comment>
<evidence type="ECO:0000313" key="2">
    <source>
        <dbReference type="Proteomes" id="UP001549320"/>
    </source>
</evidence>
<dbReference type="Proteomes" id="UP001549320">
    <property type="component" value="Unassembled WGS sequence"/>
</dbReference>
<organism evidence="1 2">
    <name type="scientific">Ottowia thiooxydans</name>
    <dbReference type="NCBI Taxonomy" id="219182"/>
    <lineage>
        <taxon>Bacteria</taxon>
        <taxon>Pseudomonadati</taxon>
        <taxon>Pseudomonadota</taxon>
        <taxon>Betaproteobacteria</taxon>
        <taxon>Burkholderiales</taxon>
        <taxon>Comamonadaceae</taxon>
        <taxon>Ottowia</taxon>
    </lineage>
</organism>
<accession>A0ABV2QET3</accession>
<reference evidence="1 2" key="1">
    <citation type="submission" date="2024-06" db="EMBL/GenBank/DDBJ databases">
        <title>Sorghum-associated microbial communities from plants grown in Nebraska, USA.</title>
        <authorList>
            <person name="Schachtman D."/>
        </authorList>
    </citation>
    <scope>NUCLEOTIDE SEQUENCE [LARGE SCALE GENOMIC DNA]</scope>
    <source>
        <strain evidence="1 2">2709</strain>
    </source>
</reference>
<name>A0ABV2QET3_9BURK</name>
<dbReference type="RefSeq" id="WP_354447740.1">
    <property type="nucleotide sequence ID" value="NZ_JBEPSH010000010.1"/>
</dbReference>
<proteinExistence type="predicted"/>
<gene>
    <name evidence="1" type="ORF">ABIE13_004688</name>
</gene>
<protein>
    <recommendedName>
        <fullName evidence="3">Type III secretion protein</fullName>
    </recommendedName>
</protein>